<evidence type="ECO:0000259" key="7">
    <source>
        <dbReference type="Pfam" id="PF07106"/>
    </source>
</evidence>
<sequence>MASKVKSDIKTPVLKGQEAEEKILEYLKQMNRPYGAVDVAANLKGAVPKTATQKILVALAEKGDLVQKIYGKTTFFVYDQSKINSLPKEKIDELKAEVNGVEEENKLLMAEVKSLTTDLTKIKSTPTDEEIEAQISSVKASIEQISKSLQPLRSGAPPISAEERNQIYADWARWRADWVRRRKIFATFWEIVSDPIPPQDANDLEENLGIERDTPEHLALEQSTFCQPLNPLKRKRS</sequence>
<keyword evidence="6" id="KW-0175">Coiled coil</keyword>
<dbReference type="OrthoDB" id="272266at2759"/>
<name>A0A9P6EG52_9AGAR</name>
<comment type="caution">
    <text evidence="8">The sequence shown here is derived from an EMBL/GenBank/DDBJ whole genome shotgun (WGS) entry which is preliminary data.</text>
</comment>
<feature type="domain" description="Homologous-pairing protein 2 winged helix" evidence="7">
    <location>
        <begin position="18"/>
        <end position="77"/>
    </location>
</feature>
<proteinExistence type="inferred from homology"/>
<dbReference type="GO" id="GO:0120230">
    <property type="term" value="F:recombinase activator activity"/>
    <property type="evidence" value="ECO:0007669"/>
    <property type="project" value="TreeGrafter"/>
</dbReference>
<accession>A0A9P6EG52</accession>
<protein>
    <submittedName>
        <fullName evidence="8">TBPIP-domain-containing protein</fullName>
    </submittedName>
</protein>
<dbReference type="Pfam" id="PF07106">
    <property type="entry name" value="WHD_TBPIP"/>
    <property type="match status" value="1"/>
</dbReference>
<dbReference type="GO" id="GO:0010774">
    <property type="term" value="P:meiotic strand invasion involved in reciprocal meiotic recombination"/>
    <property type="evidence" value="ECO:0007669"/>
    <property type="project" value="TreeGrafter"/>
</dbReference>
<gene>
    <name evidence="8" type="ORF">CPB83DRAFT_766546</name>
</gene>
<reference evidence="8" key="1">
    <citation type="submission" date="2020-11" db="EMBL/GenBank/DDBJ databases">
        <authorList>
            <consortium name="DOE Joint Genome Institute"/>
            <person name="Ahrendt S."/>
            <person name="Riley R."/>
            <person name="Andreopoulos W."/>
            <person name="Labutti K."/>
            <person name="Pangilinan J."/>
            <person name="Ruiz-Duenas F.J."/>
            <person name="Barrasa J.M."/>
            <person name="Sanchez-Garcia M."/>
            <person name="Camarero S."/>
            <person name="Miyauchi S."/>
            <person name="Serrano A."/>
            <person name="Linde D."/>
            <person name="Babiker R."/>
            <person name="Drula E."/>
            <person name="Ayuso-Fernandez I."/>
            <person name="Pacheco R."/>
            <person name="Padilla G."/>
            <person name="Ferreira P."/>
            <person name="Barriuso J."/>
            <person name="Kellner H."/>
            <person name="Castanera R."/>
            <person name="Alfaro M."/>
            <person name="Ramirez L."/>
            <person name="Pisabarro A.G."/>
            <person name="Kuo A."/>
            <person name="Tritt A."/>
            <person name="Lipzen A."/>
            <person name="He G."/>
            <person name="Yan M."/>
            <person name="Ng V."/>
            <person name="Cullen D."/>
            <person name="Martin F."/>
            <person name="Rosso M.-N."/>
            <person name="Henrissat B."/>
            <person name="Hibbett D."/>
            <person name="Martinez A.T."/>
            <person name="Grigoriev I.V."/>
        </authorList>
    </citation>
    <scope>NUCLEOTIDE SEQUENCE</scope>
    <source>
        <strain evidence="8">CBS 506.95</strain>
    </source>
</reference>
<dbReference type="InterPro" id="IPR036388">
    <property type="entry name" value="WH-like_DNA-bd_sf"/>
</dbReference>
<evidence type="ECO:0000256" key="6">
    <source>
        <dbReference type="SAM" id="Coils"/>
    </source>
</evidence>
<dbReference type="GO" id="GO:0000794">
    <property type="term" value="C:condensed nuclear chromosome"/>
    <property type="evidence" value="ECO:0007669"/>
    <property type="project" value="TreeGrafter"/>
</dbReference>
<dbReference type="Proteomes" id="UP000807306">
    <property type="component" value="Unassembled WGS sequence"/>
</dbReference>
<evidence type="ECO:0000256" key="3">
    <source>
        <dbReference type="ARBA" id="ARBA00023172"/>
    </source>
</evidence>
<keyword evidence="4" id="KW-0539">Nucleus</keyword>
<dbReference type="Gene3D" id="1.10.10.10">
    <property type="entry name" value="Winged helix-like DNA-binding domain superfamily/Winged helix DNA-binding domain"/>
    <property type="match status" value="1"/>
</dbReference>
<dbReference type="EMBL" id="MU157852">
    <property type="protein sequence ID" value="KAF9528486.1"/>
    <property type="molecule type" value="Genomic_DNA"/>
</dbReference>
<evidence type="ECO:0000256" key="1">
    <source>
        <dbReference type="ARBA" id="ARBA00004123"/>
    </source>
</evidence>
<dbReference type="AlphaFoldDB" id="A0A9P6EG52"/>
<comment type="subcellular location">
    <subcellularLocation>
        <location evidence="1">Nucleus</location>
    </subcellularLocation>
</comment>
<dbReference type="InterPro" id="IPR010776">
    <property type="entry name" value="Hop2_WH_dom"/>
</dbReference>
<comment type="similarity">
    <text evidence="2">Belongs to the HOP2 family.</text>
</comment>
<dbReference type="GO" id="GO:0000709">
    <property type="term" value="P:meiotic joint molecule formation"/>
    <property type="evidence" value="ECO:0007669"/>
    <property type="project" value="TreeGrafter"/>
</dbReference>
<keyword evidence="3" id="KW-0233">DNA recombination</keyword>
<keyword evidence="5" id="KW-0469">Meiosis</keyword>
<keyword evidence="9" id="KW-1185">Reference proteome</keyword>
<evidence type="ECO:0000313" key="8">
    <source>
        <dbReference type="EMBL" id="KAF9528486.1"/>
    </source>
</evidence>
<feature type="coiled-coil region" evidence="6">
    <location>
        <begin position="91"/>
        <end position="118"/>
    </location>
</feature>
<evidence type="ECO:0000313" key="9">
    <source>
        <dbReference type="Proteomes" id="UP000807306"/>
    </source>
</evidence>
<dbReference type="PANTHER" id="PTHR15938:SF0">
    <property type="entry name" value="HOMOLOGOUS-PAIRING PROTEIN 2 HOMOLOG"/>
    <property type="match status" value="1"/>
</dbReference>
<dbReference type="PANTHER" id="PTHR15938">
    <property type="entry name" value="TBP-1 INTERACTING PROTEIN"/>
    <property type="match status" value="1"/>
</dbReference>
<dbReference type="GO" id="GO:0120231">
    <property type="term" value="C:DNA recombinase auxiliary factor complex"/>
    <property type="evidence" value="ECO:0007669"/>
    <property type="project" value="TreeGrafter"/>
</dbReference>
<evidence type="ECO:0000256" key="2">
    <source>
        <dbReference type="ARBA" id="ARBA00007922"/>
    </source>
</evidence>
<organism evidence="8 9">
    <name type="scientific">Crepidotus variabilis</name>
    <dbReference type="NCBI Taxonomy" id="179855"/>
    <lineage>
        <taxon>Eukaryota</taxon>
        <taxon>Fungi</taxon>
        <taxon>Dikarya</taxon>
        <taxon>Basidiomycota</taxon>
        <taxon>Agaricomycotina</taxon>
        <taxon>Agaricomycetes</taxon>
        <taxon>Agaricomycetidae</taxon>
        <taxon>Agaricales</taxon>
        <taxon>Agaricineae</taxon>
        <taxon>Crepidotaceae</taxon>
        <taxon>Crepidotus</taxon>
    </lineage>
</organism>
<evidence type="ECO:0000256" key="4">
    <source>
        <dbReference type="ARBA" id="ARBA00023242"/>
    </source>
</evidence>
<dbReference type="GO" id="GO:0003690">
    <property type="term" value="F:double-stranded DNA binding"/>
    <property type="evidence" value="ECO:0007669"/>
    <property type="project" value="TreeGrafter"/>
</dbReference>
<evidence type="ECO:0000256" key="5">
    <source>
        <dbReference type="ARBA" id="ARBA00023254"/>
    </source>
</evidence>
<dbReference type="GO" id="GO:0007129">
    <property type="term" value="P:homologous chromosome pairing at meiosis"/>
    <property type="evidence" value="ECO:0007669"/>
    <property type="project" value="TreeGrafter"/>
</dbReference>